<evidence type="ECO:0000256" key="1">
    <source>
        <dbReference type="ARBA" id="ARBA00004196"/>
    </source>
</evidence>
<dbReference type="InterPro" id="IPR006146">
    <property type="entry name" value="5'-Nucleotdase_CS"/>
</dbReference>
<accession>A0ABT2PXD8</accession>
<dbReference type="SUPFAM" id="SSF55816">
    <property type="entry name" value="5'-nucleotidase (syn. UDP-sugar hydrolase), C-terminal domain"/>
    <property type="match status" value="1"/>
</dbReference>
<keyword evidence="3" id="KW-0547">Nucleotide-binding</keyword>
<keyword evidence="8" id="KW-1185">Reference proteome</keyword>
<feature type="domain" description="5'-Nucleotidase C-terminal" evidence="5">
    <location>
        <begin position="487"/>
        <end position="560"/>
    </location>
</feature>
<protein>
    <submittedName>
        <fullName evidence="7">5'-nucleotidase C-terminal domain-containing protein</fullName>
    </submittedName>
</protein>
<name>A0ABT2PXD8_9MOLU</name>
<feature type="domain" description="Calcineurin-like phosphoesterase" evidence="4">
    <location>
        <begin position="199"/>
        <end position="412"/>
    </location>
</feature>
<evidence type="ECO:0000256" key="2">
    <source>
        <dbReference type="ARBA" id="ARBA00022729"/>
    </source>
</evidence>
<proteinExistence type="inferred from homology"/>
<dbReference type="Pfam" id="PF20578">
    <property type="entry name" value="aBig_2"/>
    <property type="match status" value="1"/>
</dbReference>
<dbReference type="Proteomes" id="UP001209076">
    <property type="component" value="Unassembled WGS sequence"/>
</dbReference>
<sequence length="647" mass="71989">MKKLLTIVSLVLLSLGLWGCVEDTFDVNAFLKEAVSQIVIPETTIENVELPNTLSYKDKLIKLSWTTDEPEVIKLSGEVIRPSFETGDVEVTLTVFLDLEGKSISKSFKVLVTKLPEPDYITITFNSLGGSLVQPIQVKINTIVSAPVAPTRPGYTFVSWHKETTASEAFNFNNPVTESMTLYATWSKVTTPVDYLDIFYLNDLHGSIEPQNDDLGLAYIANYINFHRNSNPNGVILLAGGDMFQGSALSNYYMGLSTLNIMNAMNFDAMALGNHEFDWGIDQVTNYFDGNYGNGEATFPLLAANAFYSNTTTIIEHMEPYTIIERGDVKIGIIGTIGEGLESSIAQSRINGYYFASPANYIGQYAEHLRTVEKVDYVLAIAHDSGEDLNSAVARFTGNKKVDILFNAHTHRRYIETNNGMQIIQSGSNGKFIGKIRIDLSNGQTTLSNVNDHSTLTTEDPGIQSIIDKYKTETDVLFNTPIIKTARSISSTTLSDWLADLMRKTTNADIAFHNYGGTRDGLLANEDITLGKLYKIFPFDNTIKTVYLDGAQVRSFMRVGGNTYSSTITNFETGKLYKVATNDYLFDKTEYPFVNGVNPEFDGTLLRDMVVEELTRQSQVYSTFDTTNAILVPLTFLYNRSFLSLHI</sequence>
<dbReference type="Pfam" id="PF09479">
    <property type="entry name" value="Flg_new"/>
    <property type="match status" value="1"/>
</dbReference>
<dbReference type="InterPro" id="IPR042229">
    <property type="entry name" value="Listeria/Bacterioides_rpt_sf"/>
</dbReference>
<comment type="subcellular location">
    <subcellularLocation>
        <location evidence="1">Cell envelope</location>
    </subcellularLocation>
</comment>
<evidence type="ECO:0000259" key="5">
    <source>
        <dbReference type="Pfam" id="PF02872"/>
    </source>
</evidence>
<dbReference type="PRINTS" id="PR01607">
    <property type="entry name" value="APYRASEFAMLY"/>
</dbReference>
<dbReference type="Gene3D" id="3.60.21.10">
    <property type="match status" value="1"/>
</dbReference>
<keyword evidence="2 3" id="KW-0732">Signal</keyword>
<evidence type="ECO:0000259" key="4">
    <source>
        <dbReference type="Pfam" id="PF00149"/>
    </source>
</evidence>
<organism evidence="7 8">
    <name type="scientific">Paracholeplasma vituli</name>
    <dbReference type="NCBI Taxonomy" id="69473"/>
    <lineage>
        <taxon>Bacteria</taxon>
        <taxon>Bacillati</taxon>
        <taxon>Mycoplasmatota</taxon>
        <taxon>Mollicutes</taxon>
        <taxon>Acholeplasmatales</taxon>
        <taxon>Acholeplasmataceae</taxon>
        <taxon>Paracholeplasma</taxon>
    </lineage>
</organism>
<dbReference type="InterPro" id="IPR029052">
    <property type="entry name" value="Metallo-depent_PP-like"/>
</dbReference>
<dbReference type="RefSeq" id="WP_262096945.1">
    <property type="nucleotide sequence ID" value="NZ_JAOEGN010000019.1"/>
</dbReference>
<keyword evidence="3" id="KW-0378">Hydrolase</keyword>
<comment type="similarity">
    <text evidence="3">Belongs to the 5'-nucleotidase family.</text>
</comment>
<dbReference type="EMBL" id="JAOEGN010000019">
    <property type="protein sequence ID" value="MCU0105626.1"/>
    <property type="molecule type" value="Genomic_DNA"/>
</dbReference>
<dbReference type="InterPro" id="IPR036907">
    <property type="entry name" value="5'-Nucleotdase_C_sf"/>
</dbReference>
<evidence type="ECO:0000259" key="6">
    <source>
        <dbReference type="Pfam" id="PF20578"/>
    </source>
</evidence>
<dbReference type="Gene3D" id="2.60.40.4270">
    <property type="entry name" value="Listeria-Bacteroides repeat domain"/>
    <property type="match status" value="1"/>
</dbReference>
<reference evidence="8" key="1">
    <citation type="submission" date="2023-07" db="EMBL/GenBank/DDBJ databases">
        <title>Novel Mycoplasma species identified in domestic and wild animals.</title>
        <authorList>
            <person name="Volokhov D.V."/>
            <person name="Furtak V.A."/>
            <person name="Zagorodnyaya T.A."/>
        </authorList>
    </citation>
    <scope>NUCLEOTIDE SEQUENCE [LARGE SCALE GENOMIC DNA]</scope>
    <source>
        <strain evidence="8">92-19</strain>
    </source>
</reference>
<dbReference type="InterPro" id="IPR013378">
    <property type="entry name" value="InlB-like_B-rpt"/>
</dbReference>
<dbReference type="SUPFAM" id="SSF56300">
    <property type="entry name" value="Metallo-dependent phosphatases"/>
    <property type="match status" value="1"/>
</dbReference>
<dbReference type="Gene3D" id="3.90.780.10">
    <property type="entry name" value="5'-Nucleotidase, C-terminal domain"/>
    <property type="match status" value="1"/>
</dbReference>
<dbReference type="InterPro" id="IPR004843">
    <property type="entry name" value="Calcineurin-like_PHP"/>
</dbReference>
<evidence type="ECO:0000313" key="7">
    <source>
        <dbReference type="EMBL" id="MCU0105626.1"/>
    </source>
</evidence>
<dbReference type="Pfam" id="PF02872">
    <property type="entry name" value="5_nucleotid_C"/>
    <property type="match status" value="1"/>
</dbReference>
<dbReference type="PANTHER" id="PTHR11575">
    <property type="entry name" value="5'-NUCLEOTIDASE-RELATED"/>
    <property type="match status" value="1"/>
</dbReference>
<evidence type="ECO:0000256" key="3">
    <source>
        <dbReference type="RuleBase" id="RU362119"/>
    </source>
</evidence>
<dbReference type="Pfam" id="PF00149">
    <property type="entry name" value="Metallophos"/>
    <property type="match status" value="1"/>
</dbReference>
<dbReference type="InterPro" id="IPR046780">
    <property type="entry name" value="aBig_2"/>
</dbReference>
<feature type="signal peptide" evidence="3">
    <location>
        <begin position="1"/>
        <end position="19"/>
    </location>
</feature>
<gene>
    <name evidence="7" type="ORF">N7603_08140</name>
</gene>
<comment type="caution">
    <text evidence="7">The sequence shown here is derived from an EMBL/GenBank/DDBJ whole genome shotgun (WGS) entry which is preliminary data.</text>
</comment>
<dbReference type="NCBIfam" id="TIGR02543">
    <property type="entry name" value="List_Bact_rpt"/>
    <property type="match status" value="1"/>
</dbReference>
<dbReference type="InterPro" id="IPR008334">
    <property type="entry name" value="5'-Nucleotdase_C"/>
</dbReference>
<dbReference type="PANTHER" id="PTHR11575:SF24">
    <property type="entry name" value="5'-NUCLEOTIDASE"/>
    <property type="match status" value="1"/>
</dbReference>
<feature type="domain" description="Atrophied bacterial Ig" evidence="6">
    <location>
        <begin position="46"/>
        <end position="114"/>
    </location>
</feature>
<dbReference type="PROSITE" id="PS00786">
    <property type="entry name" value="5_NUCLEOTIDASE_2"/>
    <property type="match status" value="1"/>
</dbReference>
<feature type="chain" id="PRO_5045007789" evidence="3">
    <location>
        <begin position="20"/>
        <end position="647"/>
    </location>
</feature>
<dbReference type="InterPro" id="IPR006179">
    <property type="entry name" value="5_nucleotidase/apyrase"/>
</dbReference>
<evidence type="ECO:0000313" key="8">
    <source>
        <dbReference type="Proteomes" id="UP001209076"/>
    </source>
</evidence>